<protein>
    <submittedName>
        <fullName evidence="4">Protein-arginine deiminase</fullName>
        <ecNumber evidence="4">3.5.3.15</ecNumber>
    </submittedName>
</protein>
<dbReference type="GO" id="GO:0004668">
    <property type="term" value="F:protein-arginine deiminase activity"/>
    <property type="evidence" value="ECO:0007669"/>
    <property type="project" value="UniProtKB-EC"/>
</dbReference>
<dbReference type="GO" id="GO:0005509">
    <property type="term" value="F:calcium ion binding"/>
    <property type="evidence" value="ECO:0007669"/>
    <property type="project" value="InterPro"/>
</dbReference>
<organism evidence="4 5">
    <name type="scientific">Streptomyces violarus</name>
    <dbReference type="NCBI Taxonomy" id="67380"/>
    <lineage>
        <taxon>Bacteria</taxon>
        <taxon>Bacillati</taxon>
        <taxon>Actinomycetota</taxon>
        <taxon>Actinomycetes</taxon>
        <taxon>Kitasatosporales</taxon>
        <taxon>Streptomycetaceae</taxon>
        <taxon>Streptomyces</taxon>
    </lineage>
</organism>
<evidence type="ECO:0000256" key="1">
    <source>
        <dbReference type="SAM" id="MobiDB-lite"/>
    </source>
</evidence>
<dbReference type="Pfam" id="PF03068">
    <property type="entry name" value="PAD"/>
    <property type="match status" value="1"/>
</dbReference>
<dbReference type="Proteomes" id="UP000572907">
    <property type="component" value="Unassembled WGS sequence"/>
</dbReference>
<reference evidence="4 5" key="1">
    <citation type="submission" date="2020-08" db="EMBL/GenBank/DDBJ databases">
        <title>Genomic Encyclopedia of Type Strains, Phase III (KMG-III): the genomes of soil and plant-associated and newly described type strains.</title>
        <authorList>
            <person name="Whitman W."/>
        </authorList>
    </citation>
    <scope>NUCLEOTIDE SEQUENCE [LARGE SCALE GENOMIC DNA]</scope>
    <source>
        <strain evidence="4 5">CECT 3237</strain>
    </source>
</reference>
<dbReference type="InterPro" id="IPR013530">
    <property type="entry name" value="PAD_C"/>
</dbReference>
<keyword evidence="5" id="KW-1185">Reference proteome</keyword>
<evidence type="ECO:0000313" key="4">
    <source>
        <dbReference type="EMBL" id="MBB3080756.1"/>
    </source>
</evidence>
<sequence>MPETPRTRVPRRAAVAAVALLVAATGTTAAAQKPPPVADLRADVNQDGRVDVAGASDEAGEEVWRPGRGAVFLANVDDDARRCRMRPGDLDRIDPAVDERLAACHDAADEQVNGARDESDLAPLRVPPGPVGEDASGRVEVAAAQRPYVRLFVKRDGALRVLRGPLTAGELRAGAELALEGRDIVRDPRRWDGEVTVTLTVTDRGRTTSDRVRLKVAPVLFQNDLQRAERVFAAKPGPGHGVAPGRWGVGDVYRPREWRPFASSLVRAAGAAGLSRRDVTFTAGTEQWWRDIWRQDMVEPAVASVPAPRGGVHSMRVLLRAPVLWAPPEGGRTTLSRSARLLFRDVRGPDVGVVQQFTPGREPSGVDLQNFTGNFESVPPYEGHPHGRVLYGTAPHRAPDPAFVRMIEAQGRQPAITLDTSWLLVGHVDETVHVVRAGNERGWTLAVADPRQAVELLRHAQRAGEGGQRLFADTSAERKPTVDALLADHDFLAGNEEAARRIDDQIAVLLRETGLSRRDLVRVPVLYAMVGADTDGPKGAIAYSPSIANGLSLTARDYAAPDPHGPKVDGRDLFRTAAQKALAAGGVRAHWVENFAWSHPAGGEVHCATNALRDVSGSARWWSTDPGGR</sequence>
<dbReference type="EMBL" id="JACHXE010000010">
    <property type="protein sequence ID" value="MBB3080756.1"/>
    <property type="molecule type" value="Genomic_DNA"/>
</dbReference>
<comment type="caution">
    <text evidence="4">The sequence shown here is derived from an EMBL/GenBank/DDBJ whole genome shotgun (WGS) entry which is preliminary data.</text>
</comment>
<dbReference type="EC" id="3.5.3.15" evidence="4"/>
<accession>A0A7W4ZY16</accession>
<keyword evidence="4" id="KW-0378">Hydrolase</keyword>
<dbReference type="Gene3D" id="3.75.10.10">
    <property type="entry name" value="L-arginine/glycine Amidinotransferase, Chain A"/>
    <property type="match status" value="1"/>
</dbReference>
<dbReference type="SUPFAM" id="SSF110083">
    <property type="entry name" value="Peptidylarginine deiminase Pad4, middle domain"/>
    <property type="match status" value="1"/>
</dbReference>
<gene>
    <name evidence="4" type="ORF">FHS41_007310</name>
</gene>
<feature type="domain" description="Protein-arginine deiminase C-terminal" evidence="3">
    <location>
        <begin position="207"/>
        <end position="622"/>
    </location>
</feature>
<evidence type="ECO:0000259" key="3">
    <source>
        <dbReference type="Pfam" id="PF03068"/>
    </source>
</evidence>
<dbReference type="RefSeq" id="WP_184598858.1">
    <property type="nucleotide sequence ID" value="NZ_BMUP01000014.1"/>
</dbReference>
<dbReference type="GO" id="GO:0005737">
    <property type="term" value="C:cytoplasm"/>
    <property type="evidence" value="ECO:0007669"/>
    <property type="project" value="InterPro"/>
</dbReference>
<feature type="region of interest" description="Disordered" evidence="1">
    <location>
        <begin position="111"/>
        <end position="133"/>
    </location>
</feature>
<feature type="signal peptide" evidence="2">
    <location>
        <begin position="1"/>
        <end position="30"/>
    </location>
</feature>
<dbReference type="AlphaFoldDB" id="A0A7W4ZY16"/>
<proteinExistence type="predicted"/>
<feature type="chain" id="PRO_5038712351" evidence="2">
    <location>
        <begin position="31"/>
        <end position="629"/>
    </location>
</feature>
<evidence type="ECO:0000256" key="2">
    <source>
        <dbReference type="SAM" id="SignalP"/>
    </source>
</evidence>
<keyword evidence="2" id="KW-0732">Signal</keyword>
<dbReference type="PANTHER" id="PTHR10837:SF8">
    <property type="entry name" value="PROTEIN-ARGININE DEIMINASE"/>
    <property type="match status" value="1"/>
</dbReference>
<dbReference type="InterPro" id="IPR036556">
    <property type="entry name" value="PAD_central_sf"/>
</dbReference>
<name>A0A7W4ZY16_9ACTN</name>
<dbReference type="PANTHER" id="PTHR10837">
    <property type="entry name" value="PEPTIDYLARGININE DEIMINASE"/>
    <property type="match status" value="1"/>
</dbReference>
<dbReference type="SUPFAM" id="SSF55909">
    <property type="entry name" value="Pentein"/>
    <property type="match status" value="1"/>
</dbReference>
<dbReference type="InterPro" id="IPR004303">
    <property type="entry name" value="PAD"/>
</dbReference>
<evidence type="ECO:0000313" key="5">
    <source>
        <dbReference type="Proteomes" id="UP000572907"/>
    </source>
</evidence>